<dbReference type="EMBL" id="FOWR01000005">
    <property type="protein sequence ID" value="SFO93564.1"/>
    <property type="molecule type" value="Genomic_DNA"/>
</dbReference>
<evidence type="ECO:0000313" key="8">
    <source>
        <dbReference type="Proteomes" id="UP000182692"/>
    </source>
</evidence>
<feature type="transmembrane region" description="Helical" evidence="6">
    <location>
        <begin position="402"/>
        <end position="429"/>
    </location>
</feature>
<keyword evidence="3 6" id="KW-0812">Transmembrane</keyword>
<feature type="transmembrane region" description="Helical" evidence="6">
    <location>
        <begin position="156"/>
        <end position="173"/>
    </location>
</feature>
<evidence type="ECO:0000256" key="2">
    <source>
        <dbReference type="ARBA" id="ARBA00007349"/>
    </source>
</evidence>
<comment type="subcellular location">
    <subcellularLocation>
        <location evidence="1">Membrane</location>
        <topology evidence="1">Multi-pass membrane protein</topology>
    </subcellularLocation>
</comment>
<dbReference type="GO" id="GO:0022857">
    <property type="term" value="F:transmembrane transporter activity"/>
    <property type="evidence" value="ECO:0007669"/>
    <property type="project" value="InterPro"/>
</dbReference>
<comment type="similarity">
    <text evidence="2">Belongs to the SLC13A/DASS transporter (TC 2.A.47) family. DIT1 subfamily.</text>
</comment>
<dbReference type="NCBIfam" id="TIGR00785">
    <property type="entry name" value="dass"/>
    <property type="match status" value="1"/>
</dbReference>
<evidence type="ECO:0000256" key="5">
    <source>
        <dbReference type="ARBA" id="ARBA00023136"/>
    </source>
</evidence>
<dbReference type="InterPro" id="IPR001898">
    <property type="entry name" value="SLC13A/DASS"/>
</dbReference>
<feature type="transmembrane region" description="Helical" evidence="6">
    <location>
        <begin position="226"/>
        <end position="249"/>
    </location>
</feature>
<proteinExistence type="inferred from homology"/>
<dbReference type="STRING" id="1121869.SAMN03084138_00865"/>
<evidence type="ECO:0000256" key="3">
    <source>
        <dbReference type="ARBA" id="ARBA00022692"/>
    </source>
</evidence>
<dbReference type="AlphaFoldDB" id="A0A1I5L858"/>
<accession>A0A1I5L858</accession>
<gene>
    <name evidence="7" type="ORF">SAMN03084138_00865</name>
</gene>
<protein>
    <submittedName>
        <fullName evidence="7">Anion transporter</fullName>
    </submittedName>
</protein>
<feature type="transmembrane region" description="Helical" evidence="6">
    <location>
        <begin position="305"/>
        <end position="327"/>
    </location>
</feature>
<dbReference type="Proteomes" id="UP000182692">
    <property type="component" value="Unassembled WGS sequence"/>
</dbReference>
<keyword evidence="5 6" id="KW-0472">Membrane</keyword>
<reference evidence="7 8" key="1">
    <citation type="submission" date="2016-10" db="EMBL/GenBank/DDBJ databases">
        <authorList>
            <person name="de Groot N.N."/>
        </authorList>
    </citation>
    <scope>NUCLEOTIDE SEQUENCE [LARGE SCALE GENOMIC DNA]</scope>
    <source>
        <strain evidence="7 8">DSM 15893</strain>
    </source>
</reference>
<name>A0A1I5L858_9GAMM</name>
<organism evidence="7 8">
    <name type="scientific">Enterovibrio norvegicus DSM 15893</name>
    <dbReference type="NCBI Taxonomy" id="1121869"/>
    <lineage>
        <taxon>Bacteria</taxon>
        <taxon>Pseudomonadati</taxon>
        <taxon>Pseudomonadota</taxon>
        <taxon>Gammaproteobacteria</taxon>
        <taxon>Vibrionales</taxon>
        <taxon>Vibrionaceae</taxon>
        <taxon>Enterovibrio</taxon>
    </lineage>
</organism>
<evidence type="ECO:0000256" key="6">
    <source>
        <dbReference type="SAM" id="Phobius"/>
    </source>
</evidence>
<evidence type="ECO:0000313" key="7">
    <source>
        <dbReference type="EMBL" id="SFO93564.1"/>
    </source>
</evidence>
<feature type="transmembrane region" description="Helical" evidence="6">
    <location>
        <begin position="375"/>
        <end position="395"/>
    </location>
</feature>
<feature type="transmembrane region" description="Helical" evidence="6">
    <location>
        <begin position="459"/>
        <end position="486"/>
    </location>
</feature>
<keyword evidence="4 6" id="KW-1133">Transmembrane helix</keyword>
<feature type="transmembrane region" description="Helical" evidence="6">
    <location>
        <begin position="339"/>
        <end position="363"/>
    </location>
</feature>
<dbReference type="PIRSF" id="PIRSF002457">
    <property type="entry name" value="DASS"/>
    <property type="match status" value="1"/>
</dbReference>
<feature type="transmembrane region" description="Helical" evidence="6">
    <location>
        <begin position="17"/>
        <end position="36"/>
    </location>
</feature>
<evidence type="ECO:0000256" key="4">
    <source>
        <dbReference type="ARBA" id="ARBA00022989"/>
    </source>
</evidence>
<feature type="transmembrane region" description="Helical" evidence="6">
    <location>
        <begin position="68"/>
        <end position="85"/>
    </location>
</feature>
<dbReference type="PANTHER" id="PTHR10283">
    <property type="entry name" value="SOLUTE CARRIER FAMILY 13 MEMBER"/>
    <property type="match status" value="1"/>
</dbReference>
<dbReference type="GO" id="GO:0005886">
    <property type="term" value="C:plasma membrane"/>
    <property type="evidence" value="ECO:0007669"/>
    <property type="project" value="TreeGrafter"/>
</dbReference>
<dbReference type="Pfam" id="PF00939">
    <property type="entry name" value="Na_sulph_symp"/>
    <property type="match status" value="1"/>
</dbReference>
<feature type="transmembrane region" description="Helical" evidence="6">
    <location>
        <begin position="91"/>
        <end position="111"/>
    </location>
</feature>
<sequence>MVSIVRDLSSKSKTEKIMYYLGLPLAMVVLMIFYSIPTPDGITFEGKMSLGIFSFALILWVSESLPNYATSMISIALLSILGGWAEKNALGTMGYGVIWLMISAFIITSGMEKSGLAKRIALAIITRFGKTWKSMLMSLMAANFTIAFIVPSTTARAAMLLPIVLLIAKAFSVEKGNKNLGKLLAIQGLQANNISTSAIVTATAPQILAIGLMKELTGSSVSWGEWFIASAPIAILTLIASFFIGITLFKPSGSAKSGGEEIQEINRQYQELGSVSSNEKKAASIFILTICLWATDKWHMDLFGFQISLVMVAVISAAIFFMPYVGILSWKEAKIPWNLMVFAAGAYAVGVSLSETGVASWALGSIFDHLGVKDMNFTTLYGVVIAISSFSHFVFTSKTVRTIILIPTLIGLAESAGVPPLMLALPAAFTIADTITLPPHSKANLVYYSTGYFSVNNQLLYGVLTLMAKWCFMFGASFTWFAYLGITP</sequence>
<evidence type="ECO:0000256" key="1">
    <source>
        <dbReference type="ARBA" id="ARBA00004141"/>
    </source>
</evidence>
<dbReference type="OrthoDB" id="5460483at2"/>
<dbReference type="InterPro" id="IPR030676">
    <property type="entry name" value="CitT-rel"/>
</dbReference>